<evidence type="ECO:0000259" key="2">
    <source>
        <dbReference type="Pfam" id="PF07727"/>
    </source>
</evidence>
<dbReference type="InterPro" id="IPR043502">
    <property type="entry name" value="DNA/RNA_pol_sf"/>
</dbReference>
<comment type="caution">
    <text evidence="4">The sequence shown here is derived from an EMBL/GenBank/DDBJ whole genome shotgun (WGS) entry which is preliminary data.</text>
</comment>
<dbReference type="AlphaFoldDB" id="A0A438FQK9"/>
<gene>
    <name evidence="4" type="primary">RE1_2881</name>
    <name evidence="4" type="ORF">CK203_061635</name>
</gene>
<dbReference type="Pfam" id="PF07727">
    <property type="entry name" value="RVT_2"/>
    <property type="match status" value="2"/>
</dbReference>
<dbReference type="InterPro" id="IPR013103">
    <property type="entry name" value="RVT_2"/>
</dbReference>
<dbReference type="PANTHER" id="PTHR11439">
    <property type="entry name" value="GAG-POL-RELATED RETROTRANSPOSON"/>
    <property type="match status" value="1"/>
</dbReference>
<organism evidence="4 5">
    <name type="scientific">Vitis vinifera</name>
    <name type="common">Grape</name>
    <dbReference type="NCBI Taxonomy" id="29760"/>
    <lineage>
        <taxon>Eukaryota</taxon>
        <taxon>Viridiplantae</taxon>
        <taxon>Streptophyta</taxon>
        <taxon>Embryophyta</taxon>
        <taxon>Tracheophyta</taxon>
        <taxon>Spermatophyta</taxon>
        <taxon>Magnoliopsida</taxon>
        <taxon>eudicotyledons</taxon>
        <taxon>Gunneridae</taxon>
        <taxon>Pentapetalae</taxon>
        <taxon>rosids</taxon>
        <taxon>Vitales</taxon>
        <taxon>Vitaceae</taxon>
        <taxon>Viteae</taxon>
        <taxon>Vitis</taxon>
    </lineage>
</organism>
<feature type="region of interest" description="Disordered" evidence="1">
    <location>
        <begin position="127"/>
        <end position="160"/>
    </location>
</feature>
<proteinExistence type="predicted"/>
<protein>
    <submittedName>
        <fullName evidence="4">Retrovirus-related Pol polyprotein from transposon RE1</fullName>
    </submittedName>
</protein>
<feature type="domain" description="Reverse transcriptase Ty1/copia-type" evidence="2">
    <location>
        <begin position="210"/>
        <end position="332"/>
    </location>
</feature>
<evidence type="ECO:0000259" key="3">
    <source>
        <dbReference type="Pfam" id="PF25597"/>
    </source>
</evidence>
<name>A0A438FQK9_VITVI</name>
<sequence length="637" mass="70565">MLHKASLPLKYWSHAFLATAYLINRLPTPVLKHQTPFGSLFQQLPNYDKLRALGYSNTHNAYKCLDLSSNRVSISHHVQFIKHQFPFASNTSPTDLDQVVSTWSSCSPALSAIQPSFFVVLTPFESFSHQGPSSTTTRPNQELLSSRSPASSSPPTTTSVPLSVCDATPSFHVTKHPLPVFLEPTTTSQALQDPNWCAAMDDELVALARNRTWVLVPHPSNHNIVGCKWVFRIKQNSDGSISRYKACLVAKGFHQRPRVDYHDTFSPIVKPTTIRVVLSIALSNGWPISHLDVNNAFLHGNLTEDVYMAQPPGYVDQDNPTHVCRLQKALYGNCSQSIRKFVDALAHRFSLNDLGPLSYFLGVEAISTSDGMFLSQHKYVRGLLAKFHLEGIKDSSTPMSSIGHLTLNDGSPPANATQFRSLVGGLQYLQLTRPDIAFAVNKLAQFMHAPTQTHWTAAKRLLCYLKNTIHLGLTFRRQQPLHLQAYSDVTPPLDLRAYFDADWAGDQDSYKSTTAFVLFLGGNPISWCSKKQKTIAHSSTEAEYRAVVSTAAEVTWVTHLLSELGTRTTHIKEHQHHVCSSFFAKPDSIVPDNCYIADGDCTSGGVALKSVDLTTLENLCIDLVLNVPELPSASFLN</sequence>
<feature type="compositionally biased region" description="Low complexity" evidence="1">
    <location>
        <begin position="143"/>
        <end position="160"/>
    </location>
</feature>
<dbReference type="Pfam" id="PF25597">
    <property type="entry name" value="SH3_retrovirus"/>
    <property type="match status" value="1"/>
</dbReference>
<dbReference type="SUPFAM" id="SSF56672">
    <property type="entry name" value="DNA/RNA polymerases"/>
    <property type="match status" value="1"/>
</dbReference>
<evidence type="ECO:0000256" key="1">
    <source>
        <dbReference type="SAM" id="MobiDB-lite"/>
    </source>
</evidence>
<reference evidence="4 5" key="1">
    <citation type="journal article" date="2018" name="PLoS Genet.">
        <title>Population sequencing reveals clonal diversity and ancestral inbreeding in the grapevine cultivar Chardonnay.</title>
        <authorList>
            <person name="Roach M.J."/>
            <person name="Johnson D.L."/>
            <person name="Bohlmann J."/>
            <person name="van Vuuren H.J."/>
            <person name="Jones S.J."/>
            <person name="Pretorius I.S."/>
            <person name="Schmidt S.A."/>
            <person name="Borneman A.R."/>
        </authorList>
    </citation>
    <scope>NUCLEOTIDE SEQUENCE [LARGE SCALE GENOMIC DNA]</scope>
    <source>
        <strain evidence="5">cv. Chardonnay</strain>
        <tissue evidence="4">Leaf</tissue>
    </source>
</reference>
<dbReference type="InterPro" id="IPR057670">
    <property type="entry name" value="SH3_retrovirus"/>
</dbReference>
<feature type="domain" description="Retroviral polymerase SH3-like" evidence="3">
    <location>
        <begin position="49"/>
        <end position="91"/>
    </location>
</feature>
<accession>A0A438FQK9</accession>
<evidence type="ECO:0000313" key="5">
    <source>
        <dbReference type="Proteomes" id="UP000288805"/>
    </source>
</evidence>
<dbReference type="CDD" id="cd09272">
    <property type="entry name" value="RNase_HI_RT_Ty1"/>
    <property type="match status" value="1"/>
</dbReference>
<dbReference type="Proteomes" id="UP000288805">
    <property type="component" value="Unassembled WGS sequence"/>
</dbReference>
<feature type="compositionally biased region" description="Polar residues" evidence="1">
    <location>
        <begin position="127"/>
        <end position="142"/>
    </location>
</feature>
<evidence type="ECO:0000313" key="4">
    <source>
        <dbReference type="EMBL" id="RVW62221.1"/>
    </source>
</evidence>
<dbReference type="EMBL" id="QGNW01000781">
    <property type="protein sequence ID" value="RVW62221.1"/>
    <property type="molecule type" value="Genomic_DNA"/>
</dbReference>
<dbReference type="PANTHER" id="PTHR11439:SF463">
    <property type="entry name" value="REVERSE TRANSCRIPTASE TY1_COPIA-TYPE DOMAIN-CONTAINING PROTEIN"/>
    <property type="match status" value="1"/>
</dbReference>
<feature type="domain" description="Reverse transcriptase Ty1/copia-type" evidence="2">
    <location>
        <begin position="335"/>
        <end position="399"/>
    </location>
</feature>